<protein>
    <submittedName>
        <fullName evidence="2">RyR domain protein</fullName>
    </submittedName>
</protein>
<dbReference type="Pfam" id="PF02026">
    <property type="entry name" value="RyR"/>
    <property type="match status" value="1"/>
</dbReference>
<reference evidence="2" key="1">
    <citation type="submission" date="2020-11" db="EMBL/GenBank/DDBJ databases">
        <title>Whole-genome analyses of Nonomuraea sp. K274.</title>
        <authorList>
            <person name="Veyisoglu A."/>
        </authorList>
    </citation>
    <scope>NUCLEOTIDE SEQUENCE</scope>
    <source>
        <strain evidence="2">K274</strain>
    </source>
</reference>
<dbReference type="InterPro" id="IPR003032">
    <property type="entry name" value="Ryanodine_rcpt"/>
</dbReference>
<dbReference type="RefSeq" id="WP_195896167.1">
    <property type="nucleotide sequence ID" value="NZ_JADOGI010000041.1"/>
</dbReference>
<feature type="domain" description="Ryanodine receptor Ryr" evidence="1">
    <location>
        <begin position="124"/>
        <end position="192"/>
    </location>
</feature>
<organism evidence="2 3">
    <name type="scientific">Nonomuraea cypriaca</name>
    <dbReference type="NCBI Taxonomy" id="1187855"/>
    <lineage>
        <taxon>Bacteria</taxon>
        <taxon>Bacillati</taxon>
        <taxon>Actinomycetota</taxon>
        <taxon>Actinomycetes</taxon>
        <taxon>Streptosporangiales</taxon>
        <taxon>Streptosporangiaceae</taxon>
        <taxon>Nonomuraea</taxon>
    </lineage>
</organism>
<dbReference type="EMBL" id="JADOGI010000041">
    <property type="protein sequence ID" value="MBF8187199.1"/>
    <property type="molecule type" value="Genomic_DNA"/>
</dbReference>
<keyword evidence="3" id="KW-1185">Reference proteome</keyword>
<sequence>MVRVDQRKAFGDAFRAARLMEDLAGTLRVFAVIEEAGEPELIDEDLIERLARAIHDRYVLDAARRGDLPGLNGSMTPWAELTEPKKEQNRRQAADIGLKLRAVGCVLAPSTDAPGAFPFSDAEVELLARMEHARWMKHHTGHGWTHGPERNEERKQHPDILDWNALPEESRDKDRATVRNLPDVLADAGFRIVRLTPAKDHQ</sequence>
<proteinExistence type="predicted"/>
<evidence type="ECO:0000313" key="3">
    <source>
        <dbReference type="Proteomes" id="UP000605361"/>
    </source>
</evidence>
<dbReference type="Proteomes" id="UP000605361">
    <property type="component" value="Unassembled WGS sequence"/>
</dbReference>
<comment type="caution">
    <text evidence="2">The sequence shown here is derived from an EMBL/GenBank/DDBJ whole genome shotgun (WGS) entry which is preliminary data.</text>
</comment>
<accession>A0A931ABR6</accession>
<dbReference type="AlphaFoldDB" id="A0A931ABR6"/>
<gene>
    <name evidence="2" type="ORF">ITP53_15940</name>
</gene>
<evidence type="ECO:0000313" key="2">
    <source>
        <dbReference type="EMBL" id="MBF8187199.1"/>
    </source>
</evidence>
<dbReference type="Gene3D" id="6.20.350.10">
    <property type="match status" value="2"/>
</dbReference>
<evidence type="ECO:0000259" key="1">
    <source>
        <dbReference type="Pfam" id="PF02026"/>
    </source>
</evidence>
<name>A0A931ABR6_9ACTN</name>